<dbReference type="InterPro" id="IPR027165">
    <property type="entry name" value="CND3"/>
</dbReference>
<dbReference type="InParanoid" id="A0A2J7R6D8"/>
<evidence type="ECO:0000256" key="6">
    <source>
        <dbReference type="ARBA" id="ARBA00023306"/>
    </source>
</evidence>
<dbReference type="Pfam" id="PF12719">
    <property type="entry name" value="Cnd3"/>
    <property type="match status" value="1"/>
</dbReference>
<evidence type="ECO:0000256" key="2">
    <source>
        <dbReference type="ARBA" id="ARBA00022454"/>
    </source>
</evidence>
<dbReference type="PANTHER" id="PTHR14418:SF5">
    <property type="entry name" value="CONDENSIN COMPLEX SUBUNIT 3"/>
    <property type="match status" value="1"/>
</dbReference>
<evidence type="ECO:0000313" key="8">
    <source>
        <dbReference type="EMBL" id="PNF36400.1"/>
    </source>
</evidence>
<evidence type="ECO:0000313" key="9">
    <source>
        <dbReference type="Proteomes" id="UP000235965"/>
    </source>
</evidence>
<dbReference type="OrthoDB" id="27187at2759"/>
<dbReference type="GO" id="GO:0007076">
    <property type="term" value="P:mitotic chromosome condensation"/>
    <property type="evidence" value="ECO:0007669"/>
    <property type="project" value="InterPro"/>
</dbReference>
<dbReference type="EMBL" id="NEVH01006773">
    <property type="protein sequence ID" value="PNF36400.1"/>
    <property type="molecule type" value="Genomic_DNA"/>
</dbReference>
<keyword evidence="3" id="KW-0132">Cell division</keyword>
<evidence type="ECO:0000256" key="4">
    <source>
        <dbReference type="ARBA" id="ARBA00022776"/>
    </source>
</evidence>
<dbReference type="SUPFAM" id="SSF48371">
    <property type="entry name" value="ARM repeat"/>
    <property type="match status" value="1"/>
</dbReference>
<keyword evidence="5" id="KW-0226">DNA condensation</keyword>
<dbReference type="GO" id="GO:0000793">
    <property type="term" value="C:condensed chromosome"/>
    <property type="evidence" value="ECO:0007669"/>
    <property type="project" value="TreeGrafter"/>
</dbReference>
<evidence type="ECO:0000256" key="3">
    <source>
        <dbReference type="ARBA" id="ARBA00022618"/>
    </source>
</evidence>
<organism evidence="8 9">
    <name type="scientific">Cryptotermes secundus</name>
    <dbReference type="NCBI Taxonomy" id="105785"/>
    <lineage>
        <taxon>Eukaryota</taxon>
        <taxon>Metazoa</taxon>
        <taxon>Ecdysozoa</taxon>
        <taxon>Arthropoda</taxon>
        <taxon>Hexapoda</taxon>
        <taxon>Insecta</taxon>
        <taxon>Pterygota</taxon>
        <taxon>Neoptera</taxon>
        <taxon>Polyneoptera</taxon>
        <taxon>Dictyoptera</taxon>
        <taxon>Blattodea</taxon>
        <taxon>Blattoidea</taxon>
        <taxon>Termitoidae</taxon>
        <taxon>Kalotermitidae</taxon>
        <taxon>Cryptotermitinae</taxon>
        <taxon>Cryptotermes</taxon>
    </lineage>
</organism>
<evidence type="ECO:0000256" key="1">
    <source>
        <dbReference type="ARBA" id="ARBA00004286"/>
    </source>
</evidence>
<protein>
    <recommendedName>
        <fullName evidence="7">Nuclear condensin complex subunit 3 C-terminal domain-containing protein</fullName>
    </recommendedName>
</protein>
<keyword evidence="2" id="KW-0158">Chromosome</keyword>
<keyword evidence="9" id="KW-1185">Reference proteome</keyword>
<comment type="caution">
    <text evidence="8">The sequence shown here is derived from an EMBL/GenBank/DDBJ whole genome shotgun (WGS) entry which is preliminary data.</text>
</comment>
<accession>A0A2J7R6D8</accession>
<feature type="domain" description="Nuclear condensin complex subunit 3 C-terminal" evidence="7">
    <location>
        <begin position="2"/>
        <end position="142"/>
    </location>
</feature>
<keyword evidence="6" id="KW-0131">Cell cycle</keyword>
<dbReference type="GO" id="GO:0000796">
    <property type="term" value="C:condensin complex"/>
    <property type="evidence" value="ECO:0007669"/>
    <property type="project" value="InterPro"/>
</dbReference>
<sequence>MRTVAAEGLCKLLLNDRIKSPNLVSHLLIMWYNPVTEGDVYLRQMLGAFFTTLAYDSQNGQEALEQAFLPTLRTLFQAPVTSPLVEVDQDSVVRLLLNLTRPDINKSSVHNNLAVALCNEILLDSDPYNIQVLLRALTQLQLVLDDEIVLQNISTVVEKVAESIKDRSCLRYIHKFQHMLASGKFSLTRSGTTANMETPTGSSVITNVDQQTVNSPEVICCCLSKVT</sequence>
<comment type="subcellular location">
    <subcellularLocation>
        <location evidence="1">Chromosome</location>
    </subcellularLocation>
</comment>
<dbReference type="STRING" id="105785.A0A2J7R6D8"/>
<evidence type="ECO:0000256" key="5">
    <source>
        <dbReference type="ARBA" id="ARBA00023067"/>
    </source>
</evidence>
<dbReference type="GO" id="GO:0005737">
    <property type="term" value="C:cytoplasm"/>
    <property type="evidence" value="ECO:0007669"/>
    <property type="project" value="TreeGrafter"/>
</dbReference>
<dbReference type="AlphaFoldDB" id="A0A2J7R6D8"/>
<keyword evidence="4" id="KW-0498">Mitosis</keyword>
<dbReference type="InterPro" id="IPR025977">
    <property type="entry name" value="Cnd3_C"/>
</dbReference>
<proteinExistence type="predicted"/>
<dbReference type="PANTHER" id="PTHR14418">
    <property type="entry name" value="CONDENSIN COMPLEX SUBUNIT 3-RELATED"/>
    <property type="match status" value="1"/>
</dbReference>
<gene>
    <name evidence="8" type="ORF">B7P43_G17423</name>
</gene>
<dbReference type="Proteomes" id="UP000235965">
    <property type="component" value="Unassembled WGS sequence"/>
</dbReference>
<dbReference type="InterPro" id="IPR016024">
    <property type="entry name" value="ARM-type_fold"/>
</dbReference>
<dbReference type="GO" id="GO:0051301">
    <property type="term" value="P:cell division"/>
    <property type="evidence" value="ECO:0007669"/>
    <property type="project" value="UniProtKB-KW"/>
</dbReference>
<reference evidence="8 9" key="1">
    <citation type="submission" date="2017-12" db="EMBL/GenBank/DDBJ databases">
        <title>Hemimetabolous genomes reveal molecular basis of termite eusociality.</title>
        <authorList>
            <person name="Harrison M.C."/>
            <person name="Jongepier E."/>
            <person name="Robertson H.M."/>
            <person name="Arning N."/>
            <person name="Bitard-Feildel T."/>
            <person name="Chao H."/>
            <person name="Childers C.P."/>
            <person name="Dinh H."/>
            <person name="Doddapaneni H."/>
            <person name="Dugan S."/>
            <person name="Gowin J."/>
            <person name="Greiner C."/>
            <person name="Han Y."/>
            <person name="Hu H."/>
            <person name="Hughes D.S.T."/>
            <person name="Huylmans A.-K."/>
            <person name="Kemena C."/>
            <person name="Kremer L.P.M."/>
            <person name="Lee S.L."/>
            <person name="Lopez-Ezquerra A."/>
            <person name="Mallet L."/>
            <person name="Monroy-Kuhn J.M."/>
            <person name="Moser A."/>
            <person name="Murali S.C."/>
            <person name="Muzny D.M."/>
            <person name="Otani S."/>
            <person name="Piulachs M.-D."/>
            <person name="Poelchau M."/>
            <person name="Qu J."/>
            <person name="Schaub F."/>
            <person name="Wada-Katsumata A."/>
            <person name="Worley K.C."/>
            <person name="Xie Q."/>
            <person name="Ylla G."/>
            <person name="Poulsen M."/>
            <person name="Gibbs R.A."/>
            <person name="Schal C."/>
            <person name="Richards S."/>
            <person name="Belles X."/>
            <person name="Korb J."/>
            <person name="Bornberg-Bauer E."/>
        </authorList>
    </citation>
    <scope>NUCLEOTIDE SEQUENCE [LARGE SCALE GENOMIC DNA]</scope>
    <source>
        <tissue evidence="8">Whole body</tissue>
    </source>
</reference>
<evidence type="ECO:0000259" key="7">
    <source>
        <dbReference type="Pfam" id="PF12719"/>
    </source>
</evidence>
<name>A0A2J7R6D8_9NEOP</name>